<organism evidence="6 7">
    <name type="scientific">Paraburkholderia polaris</name>
    <dbReference type="NCBI Taxonomy" id="2728848"/>
    <lineage>
        <taxon>Bacteria</taxon>
        <taxon>Pseudomonadati</taxon>
        <taxon>Pseudomonadota</taxon>
        <taxon>Betaproteobacteria</taxon>
        <taxon>Burkholderiales</taxon>
        <taxon>Burkholderiaceae</taxon>
        <taxon>Paraburkholderia</taxon>
    </lineage>
</organism>
<dbReference type="SUPFAM" id="SSF56529">
    <property type="entry name" value="FAH"/>
    <property type="match status" value="1"/>
</dbReference>
<dbReference type="Pfam" id="PF01557">
    <property type="entry name" value="FAA_hydrolase"/>
    <property type="match status" value="1"/>
</dbReference>
<proteinExistence type="inferred from homology"/>
<gene>
    <name evidence="6" type="ORF">HHL24_40315</name>
</gene>
<feature type="domain" description="Fumarylacetoacetase-like C-terminal" evidence="5">
    <location>
        <begin position="69"/>
        <end position="275"/>
    </location>
</feature>
<accession>A0A848IP90</accession>
<dbReference type="GO" id="GO:0046872">
    <property type="term" value="F:metal ion binding"/>
    <property type="evidence" value="ECO:0007669"/>
    <property type="project" value="UniProtKB-KW"/>
</dbReference>
<comment type="caution">
    <text evidence="6">The sequence shown here is derived from an EMBL/GenBank/DDBJ whole genome shotgun (WGS) entry which is preliminary data.</text>
</comment>
<evidence type="ECO:0000313" key="6">
    <source>
        <dbReference type="EMBL" id="NMM04092.1"/>
    </source>
</evidence>
<dbReference type="Proteomes" id="UP000544134">
    <property type="component" value="Unassembled WGS sequence"/>
</dbReference>
<dbReference type="InterPro" id="IPR051121">
    <property type="entry name" value="FAH"/>
</dbReference>
<dbReference type="GO" id="GO:0016853">
    <property type="term" value="F:isomerase activity"/>
    <property type="evidence" value="ECO:0007669"/>
    <property type="project" value="UniProtKB-ARBA"/>
</dbReference>
<reference evidence="6 7" key="1">
    <citation type="submission" date="2020-04" db="EMBL/GenBank/DDBJ databases">
        <title>Paraburkholderia sp. RP-4-7 isolated from soil.</title>
        <authorList>
            <person name="Dahal R.H."/>
        </authorList>
    </citation>
    <scope>NUCLEOTIDE SEQUENCE [LARGE SCALE GENOMIC DNA]</scope>
    <source>
        <strain evidence="6 7">RP-4-7</strain>
    </source>
</reference>
<dbReference type="GO" id="GO:0016787">
    <property type="term" value="F:hydrolase activity"/>
    <property type="evidence" value="ECO:0007669"/>
    <property type="project" value="UniProtKB-KW"/>
</dbReference>
<dbReference type="InterPro" id="IPR036663">
    <property type="entry name" value="Fumarylacetoacetase_C_sf"/>
</dbReference>
<evidence type="ECO:0000256" key="3">
    <source>
        <dbReference type="ARBA" id="ARBA00022723"/>
    </source>
</evidence>
<evidence type="ECO:0000256" key="2">
    <source>
        <dbReference type="ARBA" id="ARBA00010211"/>
    </source>
</evidence>
<evidence type="ECO:0000256" key="4">
    <source>
        <dbReference type="ARBA" id="ARBA00022801"/>
    </source>
</evidence>
<dbReference type="GO" id="GO:0019752">
    <property type="term" value="P:carboxylic acid metabolic process"/>
    <property type="evidence" value="ECO:0007669"/>
    <property type="project" value="UniProtKB-ARBA"/>
</dbReference>
<name>A0A848IP90_9BURK</name>
<dbReference type="InterPro" id="IPR011234">
    <property type="entry name" value="Fumarylacetoacetase-like_C"/>
</dbReference>
<dbReference type="RefSeq" id="WP_169490860.1">
    <property type="nucleotide sequence ID" value="NZ_JABBGJ010000070.1"/>
</dbReference>
<dbReference type="PANTHER" id="PTHR42796">
    <property type="entry name" value="FUMARYLACETOACETATE HYDROLASE DOMAIN-CONTAINING PROTEIN 2A-RELATED"/>
    <property type="match status" value="1"/>
</dbReference>
<keyword evidence="4 6" id="KW-0378">Hydrolase</keyword>
<dbReference type="FunFam" id="3.90.850.10:FF:000002">
    <property type="entry name" value="2-hydroxyhepta-2,4-diene-1,7-dioate isomerase"/>
    <property type="match status" value="1"/>
</dbReference>
<protein>
    <submittedName>
        <fullName evidence="6">Fumarylacetoacetate hydrolase family protein</fullName>
    </submittedName>
</protein>
<comment type="cofactor">
    <cofactor evidence="1">
        <name>Mg(2+)</name>
        <dbReference type="ChEBI" id="CHEBI:18420"/>
    </cofactor>
</comment>
<comment type="similarity">
    <text evidence="2">Belongs to the FAH family.</text>
</comment>
<evidence type="ECO:0000313" key="7">
    <source>
        <dbReference type="Proteomes" id="UP000544134"/>
    </source>
</evidence>
<dbReference type="AlphaFoldDB" id="A0A848IP90"/>
<dbReference type="PANTHER" id="PTHR42796:SF4">
    <property type="entry name" value="FUMARYLACETOACETATE HYDROLASE DOMAIN-CONTAINING PROTEIN 2A"/>
    <property type="match status" value="1"/>
</dbReference>
<evidence type="ECO:0000256" key="1">
    <source>
        <dbReference type="ARBA" id="ARBA00001946"/>
    </source>
</evidence>
<keyword evidence="7" id="KW-1185">Reference proteome</keyword>
<sequence length="281" mass="30316">MRFVQFEEAGQHKLGLLKEGNVNVLGPASLDDLLAKGVDLVSYAAGAEVTGERSVEELKFLPPLTRSGKVICVGLNYSDHTKESNYEQPNYPTLFLRVNTSLVAHNEPIVRPNVSNALDYEGELAVVLKSGGRHIAKADALSHVAGYALFNDGSVRDYQFKTPQWTVGKNFDGTGAFGPELVTPDEVPHGARGLQLETRLNGEVVQSASTDTMVFDIETLISTISEAITLEAGDIIVTGTPSGIGWAREPKLLMKPGDVCEVTVEGFMPLRNPIVQEPARG</sequence>
<dbReference type="EMBL" id="JABBGJ010000070">
    <property type="protein sequence ID" value="NMM04092.1"/>
    <property type="molecule type" value="Genomic_DNA"/>
</dbReference>
<evidence type="ECO:0000259" key="5">
    <source>
        <dbReference type="Pfam" id="PF01557"/>
    </source>
</evidence>
<dbReference type="Gene3D" id="3.90.850.10">
    <property type="entry name" value="Fumarylacetoacetase-like, C-terminal domain"/>
    <property type="match status" value="1"/>
</dbReference>
<keyword evidence="3" id="KW-0479">Metal-binding</keyword>